<evidence type="ECO:0000256" key="1">
    <source>
        <dbReference type="SAM" id="SignalP"/>
    </source>
</evidence>
<accession>A0A9N9LWP0</accession>
<feature type="signal peptide" evidence="1">
    <location>
        <begin position="1"/>
        <end position="17"/>
    </location>
</feature>
<dbReference type="EMBL" id="CAJVRM010000340">
    <property type="protein sequence ID" value="CAG8979824.1"/>
    <property type="molecule type" value="Genomic_DNA"/>
</dbReference>
<feature type="chain" id="PRO_5040286156" evidence="1">
    <location>
        <begin position="18"/>
        <end position="229"/>
    </location>
</feature>
<protein>
    <submittedName>
        <fullName evidence="2">Uncharacterized protein</fullName>
    </submittedName>
</protein>
<evidence type="ECO:0000313" key="2">
    <source>
        <dbReference type="EMBL" id="CAG8979824.1"/>
    </source>
</evidence>
<proteinExistence type="predicted"/>
<dbReference type="AlphaFoldDB" id="A0A9N9LWP0"/>
<dbReference type="Proteomes" id="UP000701801">
    <property type="component" value="Unassembled WGS sequence"/>
</dbReference>
<organism evidence="2 3">
    <name type="scientific">Hymenoscyphus albidus</name>
    <dbReference type="NCBI Taxonomy" id="595503"/>
    <lineage>
        <taxon>Eukaryota</taxon>
        <taxon>Fungi</taxon>
        <taxon>Dikarya</taxon>
        <taxon>Ascomycota</taxon>
        <taxon>Pezizomycotina</taxon>
        <taxon>Leotiomycetes</taxon>
        <taxon>Helotiales</taxon>
        <taxon>Helotiaceae</taxon>
        <taxon>Hymenoscyphus</taxon>
    </lineage>
</organism>
<keyword evidence="3" id="KW-1185">Reference proteome</keyword>
<reference evidence="2" key="1">
    <citation type="submission" date="2021-07" db="EMBL/GenBank/DDBJ databases">
        <authorList>
            <person name="Durling M."/>
        </authorList>
    </citation>
    <scope>NUCLEOTIDE SEQUENCE</scope>
</reference>
<sequence>MKSSLITLALAIASTQAQELVGGDCASLPPAYQAECYASRASTTAPIPTPTLIGGCAGVAPEYREECERRASATATPLIGGCAGVAPEYRAECERRHLIGGCAGVAPEYRAECERRAHATATPSLIGGCAGVAPEYRVECERRASATSTPTLIGGDCASLPPQYQAACYASRSSITASPTPTGSNATLSTAVVPSVTGTASPAEFTGGAGGNVVRVWSLLVGLVVIAIL</sequence>
<keyword evidence="1" id="KW-0732">Signal</keyword>
<evidence type="ECO:0000313" key="3">
    <source>
        <dbReference type="Proteomes" id="UP000701801"/>
    </source>
</evidence>
<comment type="caution">
    <text evidence="2">The sequence shown here is derived from an EMBL/GenBank/DDBJ whole genome shotgun (WGS) entry which is preliminary data.</text>
</comment>
<gene>
    <name evidence="2" type="ORF">HYALB_00002594</name>
</gene>
<dbReference type="OrthoDB" id="3521313at2759"/>
<name>A0A9N9LWP0_9HELO</name>